<evidence type="ECO:0000259" key="2">
    <source>
        <dbReference type="PROSITE" id="PS51140"/>
    </source>
</evidence>
<dbReference type="GO" id="GO:0043130">
    <property type="term" value="F:ubiquitin binding"/>
    <property type="evidence" value="ECO:0007669"/>
    <property type="project" value="InterPro"/>
</dbReference>
<feature type="compositionally biased region" description="Basic and acidic residues" evidence="1">
    <location>
        <begin position="46"/>
        <end position="59"/>
    </location>
</feature>
<feature type="domain" description="CUE" evidence="2">
    <location>
        <begin position="262"/>
        <end position="302"/>
    </location>
</feature>
<dbReference type="GeneID" id="109477824"/>
<feature type="compositionally biased region" description="Low complexity" evidence="1">
    <location>
        <begin position="68"/>
        <end position="80"/>
    </location>
</feature>
<evidence type="ECO:0000313" key="3">
    <source>
        <dbReference type="Proteomes" id="UP000515135"/>
    </source>
</evidence>
<dbReference type="SUPFAM" id="SSF46934">
    <property type="entry name" value="UBA-like"/>
    <property type="match status" value="1"/>
</dbReference>
<gene>
    <name evidence="4" type="primary">LOC109477824</name>
</gene>
<feature type="region of interest" description="Disordered" evidence="1">
    <location>
        <begin position="1"/>
        <end position="271"/>
    </location>
</feature>
<feature type="compositionally biased region" description="Basic and acidic residues" evidence="1">
    <location>
        <begin position="144"/>
        <end position="215"/>
    </location>
</feature>
<dbReference type="PANTHER" id="PTHR22529:SF1">
    <property type="entry name" value="EPITHELIAL-STROMAL INTERACTION PROTEIN 1"/>
    <property type="match status" value="1"/>
</dbReference>
<sequence>MSRSFTVRPANAKQQRPGMEGASPGRGAGRGRGRGATGNQGPSYVDVDHGQGARPRDRTAVSGGTGHQQGATGQQTEGNGNAIPDERFKRGDGYTLVVPNEKKRQSVLKQGQKELEAYQKHKESRRPANFSYVGTVGGPNVPEDEVRRQQAQEDRRKRMNTRDKREQYRQTQKQQEDKQLQMKKDYYRGQAQKKEVKQKKENKEREKKWAEDHRQKNQAFLDRLEAQQRGGRPHAGAKGTAGGSHDSKEVVEEEQEEEDFEEQENPLSELRDLYPNYDVQMLSEILQSTDGDLDEAIALLRV</sequence>
<feature type="compositionally biased region" description="Acidic residues" evidence="1">
    <location>
        <begin position="251"/>
        <end position="264"/>
    </location>
</feature>
<evidence type="ECO:0000256" key="1">
    <source>
        <dbReference type="SAM" id="MobiDB-lite"/>
    </source>
</evidence>
<dbReference type="InterPro" id="IPR009060">
    <property type="entry name" value="UBA-like_sf"/>
</dbReference>
<dbReference type="PROSITE" id="PS51140">
    <property type="entry name" value="CUE"/>
    <property type="match status" value="1"/>
</dbReference>
<protein>
    <submittedName>
        <fullName evidence="4">Stress response protein NST1-like</fullName>
    </submittedName>
</protein>
<dbReference type="Proteomes" id="UP000515135">
    <property type="component" value="Unplaced"/>
</dbReference>
<dbReference type="RefSeq" id="XP_019634800.1">
    <property type="nucleotide sequence ID" value="XM_019779241.1"/>
</dbReference>
<proteinExistence type="predicted"/>
<dbReference type="PANTHER" id="PTHR22529">
    <property type="entry name" value="EPITHELIAL-STROMAL INTERACTION PROTEIN 1"/>
    <property type="match status" value="1"/>
</dbReference>
<reference evidence="4" key="1">
    <citation type="submission" date="2025-08" db="UniProtKB">
        <authorList>
            <consortium name="RefSeq"/>
        </authorList>
    </citation>
    <scope>IDENTIFICATION</scope>
    <source>
        <tissue evidence="4">Gonad</tissue>
    </source>
</reference>
<feature type="compositionally biased region" description="Basic and acidic residues" evidence="1">
    <location>
        <begin position="111"/>
        <end position="121"/>
    </location>
</feature>
<dbReference type="OrthoDB" id="10053624at2759"/>
<evidence type="ECO:0000313" key="4">
    <source>
        <dbReference type="RefSeq" id="XP_019634800.1"/>
    </source>
</evidence>
<feature type="compositionally biased region" description="Gly residues" evidence="1">
    <location>
        <begin position="24"/>
        <end position="38"/>
    </location>
</feature>
<dbReference type="AlphaFoldDB" id="A0A6P4YZS6"/>
<dbReference type="KEGG" id="bbel:109477824"/>
<organism evidence="3 4">
    <name type="scientific">Branchiostoma belcheri</name>
    <name type="common">Amphioxus</name>
    <dbReference type="NCBI Taxonomy" id="7741"/>
    <lineage>
        <taxon>Eukaryota</taxon>
        <taxon>Metazoa</taxon>
        <taxon>Chordata</taxon>
        <taxon>Cephalochordata</taxon>
        <taxon>Leptocardii</taxon>
        <taxon>Amphioxiformes</taxon>
        <taxon>Branchiostomatidae</taxon>
        <taxon>Branchiostoma</taxon>
    </lineage>
</organism>
<dbReference type="InterPro" id="IPR026185">
    <property type="entry name" value="EPSTI1"/>
</dbReference>
<dbReference type="CDD" id="cd14279">
    <property type="entry name" value="CUE"/>
    <property type="match status" value="1"/>
</dbReference>
<name>A0A6P4YZS6_BRABE</name>
<keyword evidence="3" id="KW-1185">Reference proteome</keyword>
<accession>A0A6P4YZS6</accession>
<dbReference type="InterPro" id="IPR003892">
    <property type="entry name" value="CUE"/>
</dbReference>